<proteinExistence type="predicted"/>
<accession>A0A1G6TJM3</accession>
<feature type="domain" description="Fe-containing alcohol dehydrogenase-like C-terminal" evidence="3">
    <location>
        <begin position="193"/>
        <end position="389"/>
    </location>
</feature>
<dbReference type="EMBL" id="QICM01000065">
    <property type="protein sequence ID" value="PXV60002.1"/>
    <property type="molecule type" value="Genomic_DNA"/>
</dbReference>
<dbReference type="GO" id="GO:0004022">
    <property type="term" value="F:alcohol dehydrogenase (NAD+) activity"/>
    <property type="evidence" value="ECO:0007669"/>
    <property type="project" value="TreeGrafter"/>
</dbReference>
<evidence type="ECO:0000256" key="1">
    <source>
        <dbReference type="ARBA" id="ARBA00023002"/>
    </source>
</evidence>
<sequence>MMSFKMDIATKLLFGSGQLNNLHQEELPGKKALIVISNGTSAKKYGYLEKTEEQLKKAGAETVLFDQIEANPLKSTVMAGARMAADNNCDFVVALGGGSSMDAAKSIALMAVNEGDYWDYIPGGTGKGKEVKNTPLPVIAITTTAGTGSEIDRGTVITNSETNEKIGFIHPDLLPEIAVVDPELMTTVPPKYTAFQGFDALFHSIEGYLSKFTNKMSDMYAITAVKNIAEGLPKAVENGDNLKAREKVAFANTLSGLVMEVGALTSQHSLEHAMSAFHQELPHGSGLIMLSRAYFGKMIERGAAEERFIDLAKALGKDDAERAEDFLTALEQLQQKCGVTELKMSNYGIKEDEFEAMAENARETMGELFQCDRSELSLEDTVDIYQKAYK</sequence>
<dbReference type="InterPro" id="IPR039697">
    <property type="entry name" value="Alcohol_dehydrogenase_Fe"/>
</dbReference>
<reference evidence="4 6" key="2">
    <citation type="submission" date="2018-04" db="EMBL/GenBank/DDBJ databases">
        <title>Subsurface microbial communities from deep shales in Ohio and West Virginia, USA.</title>
        <authorList>
            <person name="Wrighton K."/>
        </authorList>
    </citation>
    <scope>NUCLEOTIDE SEQUENCE [LARGE SCALE GENOMIC DNA]</scope>
    <source>
        <strain evidence="4 6">MSL28</strain>
    </source>
</reference>
<dbReference type="CDD" id="cd08185">
    <property type="entry name" value="Fe-ADH-like"/>
    <property type="match status" value="1"/>
</dbReference>
<name>A0A1G6TJM3_9FIRM</name>
<evidence type="ECO:0000313" key="4">
    <source>
        <dbReference type="EMBL" id="PXV60002.1"/>
    </source>
</evidence>
<feature type="domain" description="Alcohol dehydrogenase iron-type/glycerol dehydrogenase GldA" evidence="2">
    <location>
        <begin position="10"/>
        <end position="182"/>
    </location>
</feature>
<dbReference type="AlphaFoldDB" id="A0A1G6TJM3"/>
<evidence type="ECO:0000313" key="5">
    <source>
        <dbReference type="EMBL" id="SDD28525.1"/>
    </source>
</evidence>
<organism evidence="5 7">
    <name type="scientific">Halanaerobium congolense</name>
    <dbReference type="NCBI Taxonomy" id="54121"/>
    <lineage>
        <taxon>Bacteria</taxon>
        <taxon>Bacillati</taxon>
        <taxon>Bacillota</taxon>
        <taxon>Clostridia</taxon>
        <taxon>Halanaerobiales</taxon>
        <taxon>Halanaerobiaceae</taxon>
        <taxon>Halanaerobium</taxon>
    </lineage>
</organism>
<dbReference type="PANTHER" id="PTHR11496">
    <property type="entry name" value="ALCOHOL DEHYDROGENASE"/>
    <property type="match status" value="1"/>
</dbReference>
<dbReference type="EMBL" id="FMYT01000044">
    <property type="protein sequence ID" value="SDD28525.1"/>
    <property type="molecule type" value="Genomic_DNA"/>
</dbReference>
<dbReference type="Proteomes" id="UP000324896">
    <property type="component" value="Unassembled WGS sequence"/>
</dbReference>
<reference evidence="5 7" key="1">
    <citation type="submission" date="2016-10" db="EMBL/GenBank/DDBJ databases">
        <authorList>
            <person name="Varghese N."/>
            <person name="Submissions S."/>
        </authorList>
    </citation>
    <scope>NUCLEOTIDE SEQUENCE [LARGE SCALE GENOMIC DNA]</scope>
    <source>
        <strain evidence="5 7">WG10</strain>
    </source>
</reference>
<evidence type="ECO:0000313" key="7">
    <source>
        <dbReference type="Proteomes" id="UP000324896"/>
    </source>
</evidence>
<dbReference type="GO" id="GO:0046872">
    <property type="term" value="F:metal ion binding"/>
    <property type="evidence" value="ECO:0007669"/>
    <property type="project" value="InterPro"/>
</dbReference>
<dbReference type="Gene3D" id="1.20.1090.10">
    <property type="entry name" value="Dehydroquinate synthase-like - alpha domain"/>
    <property type="match status" value="1"/>
</dbReference>
<dbReference type="Proteomes" id="UP000247389">
    <property type="component" value="Unassembled WGS sequence"/>
</dbReference>
<evidence type="ECO:0000259" key="3">
    <source>
        <dbReference type="Pfam" id="PF25137"/>
    </source>
</evidence>
<dbReference type="SUPFAM" id="SSF56796">
    <property type="entry name" value="Dehydroquinate synthase-like"/>
    <property type="match status" value="1"/>
</dbReference>
<evidence type="ECO:0000259" key="2">
    <source>
        <dbReference type="Pfam" id="PF00465"/>
    </source>
</evidence>
<dbReference type="PANTHER" id="PTHR11496:SF104">
    <property type="entry name" value="3-DEOXY-ALPHA-D-MANNO-OCTULOSONATE 8-OXIDASE"/>
    <property type="match status" value="1"/>
</dbReference>
<dbReference type="InterPro" id="IPR056798">
    <property type="entry name" value="ADH_Fe_C"/>
</dbReference>
<dbReference type="Gene3D" id="3.40.50.1970">
    <property type="match status" value="1"/>
</dbReference>
<protein>
    <submittedName>
        <fullName evidence="5">Alcohol dehydrogenase</fullName>
    </submittedName>
</protein>
<keyword evidence="1" id="KW-0560">Oxidoreductase</keyword>
<dbReference type="FunFam" id="3.40.50.1970:FF:000003">
    <property type="entry name" value="Alcohol dehydrogenase, iron-containing"/>
    <property type="match status" value="1"/>
</dbReference>
<dbReference type="Pfam" id="PF00465">
    <property type="entry name" value="Fe-ADH"/>
    <property type="match status" value="1"/>
</dbReference>
<dbReference type="InterPro" id="IPR001670">
    <property type="entry name" value="ADH_Fe/GldA"/>
</dbReference>
<dbReference type="Pfam" id="PF25137">
    <property type="entry name" value="ADH_Fe_C"/>
    <property type="match status" value="1"/>
</dbReference>
<gene>
    <name evidence="4" type="ORF">C8C78_1651</name>
    <name evidence="5" type="ORF">SAMN04488597_1445</name>
</gene>
<evidence type="ECO:0000313" key="6">
    <source>
        <dbReference type="Proteomes" id="UP000247389"/>
    </source>
</evidence>